<dbReference type="InterPro" id="IPR036869">
    <property type="entry name" value="J_dom_sf"/>
</dbReference>
<feature type="domain" description="Thioredoxin" evidence="7">
    <location>
        <begin position="31"/>
        <end position="185"/>
    </location>
</feature>
<dbReference type="SUPFAM" id="SSF46565">
    <property type="entry name" value="Chaperone J-domain"/>
    <property type="match status" value="1"/>
</dbReference>
<gene>
    <name evidence="8" type="ORF">GEV33_009353</name>
</gene>
<name>A0A8J6HFW9_TENMO</name>
<dbReference type="FunFam" id="3.40.30.10:FF:000135">
    <property type="entry name" value="DnaJ homolog subfamily C member 10"/>
    <property type="match status" value="1"/>
</dbReference>
<dbReference type="InterPro" id="IPR036249">
    <property type="entry name" value="Thioredoxin-like_sf"/>
</dbReference>
<evidence type="ECO:0000256" key="1">
    <source>
        <dbReference type="ARBA" id="ARBA00004163"/>
    </source>
</evidence>
<dbReference type="GO" id="GO:0051787">
    <property type="term" value="F:misfolded protein binding"/>
    <property type="evidence" value="ECO:0007669"/>
    <property type="project" value="TreeGrafter"/>
</dbReference>
<dbReference type="AlphaFoldDB" id="A0A8J6HFW9"/>
<dbReference type="PANTHER" id="PTHR44340">
    <property type="entry name" value="DNAJ HOMOLOG SUBFAMILY C MEMBER 10"/>
    <property type="match status" value="1"/>
</dbReference>
<comment type="subcellular location">
    <subcellularLocation>
        <location evidence="1">Endoplasmic reticulum membrane</location>
        <topology evidence="1">Single-pass type IV membrane protein</topology>
    </subcellularLocation>
</comment>
<evidence type="ECO:0000259" key="7">
    <source>
        <dbReference type="PROSITE" id="PS51352"/>
    </source>
</evidence>
<dbReference type="InterPro" id="IPR052460">
    <property type="entry name" value="ER_disulfide_reductase"/>
</dbReference>
<proteinExistence type="predicted"/>
<dbReference type="Gene3D" id="1.10.287.110">
    <property type="entry name" value="DnaJ domain"/>
    <property type="match status" value="1"/>
</dbReference>
<dbReference type="PROSITE" id="PS00636">
    <property type="entry name" value="DNAJ_1"/>
    <property type="match status" value="1"/>
</dbReference>
<dbReference type="SUPFAM" id="SSF52833">
    <property type="entry name" value="Thioredoxin-like"/>
    <property type="match status" value="4"/>
</dbReference>
<evidence type="ECO:0000256" key="4">
    <source>
        <dbReference type="ARBA" id="ARBA00023006"/>
    </source>
</evidence>
<dbReference type="InterPro" id="IPR018253">
    <property type="entry name" value="DnaJ_domain_CS"/>
</dbReference>
<dbReference type="PRINTS" id="PR00421">
    <property type="entry name" value="THIOREDOXIN"/>
</dbReference>
<evidence type="ECO:0000313" key="9">
    <source>
        <dbReference type="Proteomes" id="UP000719412"/>
    </source>
</evidence>
<dbReference type="EMBL" id="JABDTM020025274">
    <property type="protein sequence ID" value="KAH0813437.1"/>
    <property type="molecule type" value="Genomic_DNA"/>
</dbReference>
<keyword evidence="4" id="KW-0072">Autophagy</keyword>
<evidence type="ECO:0000256" key="3">
    <source>
        <dbReference type="ARBA" id="ARBA00020921"/>
    </source>
</evidence>
<dbReference type="GO" id="GO:0006914">
    <property type="term" value="P:autophagy"/>
    <property type="evidence" value="ECO:0007669"/>
    <property type="project" value="UniProtKB-KW"/>
</dbReference>
<dbReference type="FunFam" id="3.40.30.10:FF:000087">
    <property type="entry name" value="DnaJ homolog subfamily C member 10"/>
    <property type="match status" value="1"/>
</dbReference>
<dbReference type="GO" id="GO:0016671">
    <property type="term" value="F:oxidoreductase activity, acting on a sulfur group of donors, disulfide as acceptor"/>
    <property type="evidence" value="ECO:0007669"/>
    <property type="project" value="TreeGrafter"/>
</dbReference>
<dbReference type="Pfam" id="PF00226">
    <property type="entry name" value="DnaJ"/>
    <property type="match status" value="1"/>
</dbReference>
<reference evidence="8" key="2">
    <citation type="submission" date="2021-08" db="EMBL/GenBank/DDBJ databases">
        <authorList>
            <person name="Eriksson T."/>
        </authorList>
    </citation>
    <scope>NUCLEOTIDE SEQUENCE</scope>
    <source>
        <strain evidence="8">Stoneville</strain>
        <tissue evidence="8">Whole head</tissue>
    </source>
</reference>
<accession>A0A8J6HFW9</accession>
<dbReference type="InterPro" id="IPR017937">
    <property type="entry name" value="Thioredoxin_CS"/>
</dbReference>
<dbReference type="GO" id="GO:0005789">
    <property type="term" value="C:endoplasmic reticulum membrane"/>
    <property type="evidence" value="ECO:0007669"/>
    <property type="project" value="UniProtKB-SubCell"/>
</dbReference>
<comment type="caution">
    <text evidence="8">The sequence shown here is derived from an EMBL/GenBank/DDBJ whole genome shotgun (WGS) entry which is preliminary data.</text>
</comment>
<dbReference type="GO" id="GO:0036498">
    <property type="term" value="P:IRE1-mediated unfolded protein response"/>
    <property type="evidence" value="ECO:0007669"/>
    <property type="project" value="TreeGrafter"/>
</dbReference>
<feature type="domain" description="Thioredoxin" evidence="7">
    <location>
        <begin position="622"/>
        <end position="728"/>
    </location>
</feature>
<dbReference type="InterPro" id="IPR001623">
    <property type="entry name" value="DnaJ_domain"/>
</dbReference>
<feature type="domain" description="Thioredoxin" evidence="7">
    <location>
        <begin position="384"/>
        <end position="476"/>
    </location>
</feature>
<dbReference type="PROSITE" id="PS51352">
    <property type="entry name" value="THIOREDOXIN_2"/>
    <property type="match status" value="4"/>
</dbReference>
<dbReference type="Pfam" id="PF00085">
    <property type="entry name" value="Thioredoxin"/>
    <property type="match status" value="4"/>
</dbReference>
<dbReference type="Gene3D" id="3.40.30.10">
    <property type="entry name" value="Glutaredoxin"/>
    <property type="match status" value="6"/>
</dbReference>
<feature type="domain" description="Thioredoxin" evidence="7">
    <location>
        <begin position="479"/>
        <end position="620"/>
    </location>
</feature>
<comment type="function">
    <text evidence="5">Plays an important role in regulating the size of autophagosomes during the formation process.</text>
</comment>
<dbReference type="Proteomes" id="UP000719412">
    <property type="component" value="Unassembled WGS sequence"/>
</dbReference>
<dbReference type="PROSITE" id="PS00194">
    <property type="entry name" value="THIOREDOXIN_1"/>
    <property type="match status" value="2"/>
</dbReference>
<evidence type="ECO:0000313" key="8">
    <source>
        <dbReference type="EMBL" id="KAH0813437.1"/>
    </source>
</evidence>
<dbReference type="GO" id="GO:0005788">
    <property type="term" value="C:endoplasmic reticulum lumen"/>
    <property type="evidence" value="ECO:0007669"/>
    <property type="project" value="TreeGrafter"/>
</dbReference>
<reference evidence="8" key="1">
    <citation type="journal article" date="2020" name="J Insects Food Feed">
        <title>The yellow mealworm (Tenebrio molitor) genome: a resource for the emerging insects as food and feed industry.</title>
        <authorList>
            <person name="Eriksson T."/>
            <person name="Andere A."/>
            <person name="Kelstrup H."/>
            <person name="Emery V."/>
            <person name="Picard C."/>
        </authorList>
    </citation>
    <scope>NUCLEOTIDE SEQUENCE</scope>
    <source>
        <strain evidence="8">Stoneville</strain>
        <tissue evidence="8">Whole head</tissue>
    </source>
</reference>
<dbReference type="CDD" id="cd02961">
    <property type="entry name" value="PDI_a_family"/>
    <property type="match status" value="2"/>
</dbReference>
<keyword evidence="9" id="KW-1185">Reference proteome</keyword>
<organism evidence="8 9">
    <name type="scientific">Tenebrio molitor</name>
    <name type="common">Yellow mealworm beetle</name>
    <dbReference type="NCBI Taxonomy" id="7067"/>
    <lineage>
        <taxon>Eukaryota</taxon>
        <taxon>Metazoa</taxon>
        <taxon>Ecdysozoa</taxon>
        <taxon>Arthropoda</taxon>
        <taxon>Hexapoda</taxon>
        <taxon>Insecta</taxon>
        <taxon>Pterygota</taxon>
        <taxon>Neoptera</taxon>
        <taxon>Endopterygota</taxon>
        <taxon>Coleoptera</taxon>
        <taxon>Polyphaga</taxon>
        <taxon>Cucujiformia</taxon>
        <taxon>Tenebrionidae</taxon>
        <taxon>Tenebrio</taxon>
    </lineage>
</organism>
<dbReference type="CDD" id="cd06257">
    <property type="entry name" value="DnaJ"/>
    <property type="match status" value="1"/>
</dbReference>
<evidence type="ECO:0000256" key="5">
    <source>
        <dbReference type="ARBA" id="ARBA00035002"/>
    </source>
</evidence>
<dbReference type="GO" id="GO:0015035">
    <property type="term" value="F:protein-disulfide reductase activity"/>
    <property type="evidence" value="ECO:0007669"/>
    <property type="project" value="TreeGrafter"/>
</dbReference>
<evidence type="ECO:0000256" key="6">
    <source>
        <dbReference type="ARBA" id="ARBA00035043"/>
    </source>
</evidence>
<evidence type="ECO:0000256" key="2">
    <source>
        <dbReference type="ARBA" id="ARBA00020920"/>
    </source>
</evidence>
<dbReference type="PANTHER" id="PTHR44340:SF1">
    <property type="entry name" value="DNAJ HOMOLOG SUBFAMILY C MEMBER 10"/>
    <property type="match status" value="1"/>
</dbReference>
<sequence>MLFEMCSCKKCGCFCKDDPEADQKFIKIAKAYEILKDPDTRKHYDIHGDSGSSDKKPQYHSYTYYRDQFGIYDDDPLIITLSRADYEVNVLDDTQAWFVNFYSPNCHMCHELAPTWRKLASEFEGVIRIAAVNCEDDWSLCYQLSIDSYPSLLYYEKEAHLYEGQRYRGPRTFDRLKDFILSKLPRIVKSVNPGDWENDESRKQQWLLFLCGDDSNCPEDETRLKMATILNGLMSVGVVTDRELCEKISSSYKSDPVVLWRGDETKSEGFVTVHTIKGSDSKEILDNVLSILPNPESLNEQQFQEIRSKLRVNADRPWLICFYLGTATDLNLQLKRLPSLVPTVNLGLVHCGKSSPLCSSLHISRYPSWGVLKVGGAFELHNGRDVLHELSGFARDSIKSTNLHALSPADFVDIMNEGGTWFIDWYAPWCPPCRKLMPELRRASQHFDSDSIQFGTIDCTVHRNLCSQHGIRSYPTTILYNGTQTQRFHGVPSEEGIVEFVSHLINPAVITLDDNSFVQLMRKPEDELWVVDFYAPWCGPCQRLGPEWRKLARQVSEFSEIKVAQVDCVANADLCSAQNIHSYPTIRLYPVGSKGLNTVAMYNGNRDLVSMKSWLLSLLPSPVISLNGDQFREQILNKRFVIPWLVEFYASWCGHCTHFEPEFRKVAHRLEGEVKTAKIDCGEERFFCGKLSVNSYPTVFLYLDSDEKYEISSQDPTEIVSRVKQLVNDKHYEHDEL</sequence>
<dbReference type="InterPro" id="IPR013766">
    <property type="entry name" value="Thioredoxin_domain"/>
</dbReference>
<protein>
    <recommendedName>
        <fullName evidence="2">DnaJ homolog subfamily C member 10</fullName>
    </recommendedName>
    <alternativeName>
        <fullName evidence="3">DnaJ homolog subfamily C member 16</fullName>
    </alternativeName>
    <alternativeName>
        <fullName evidence="6">Endoplasmic reticulum DNA J domain-containing protein 8</fullName>
    </alternativeName>
</protein>